<feature type="domain" description="YbhG-like alpha-helical hairpin" evidence="5">
    <location>
        <begin position="75"/>
        <end position="201"/>
    </location>
</feature>
<dbReference type="OrthoDB" id="9813967at2"/>
<name>A0A1W6YFX2_9BORD</name>
<sequence>MKKKTAILVVVVLLAAAAAVYWALNRNPTDPNRLTLYGNVDIRQIALAFDGSDRIAEMKVDEGDRVRAGQVVARLDTRTLALELAQARADVAMREQSLLRLRNGSRPEEVQQAQAQVIAAQADADLAARQLKRLQGVAGDTGGRGVSRDDLDNAASRLRVAQAQLDNRQQSLRLAKVGPRKEDIAEAEAALQAARAQADLLQHRLDLAELKAPRDAVVRARLLEPGDMASPQRPVYTLAVYDPKWIRAYVNETDLGRVKMGMAAQVYTDSYPGQAVAGKVGYISSVAEFTPKNVQTETLRTSLVYEIRVLVEDPEDRLRLGMPATVAIALDPGTAGAAR</sequence>
<dbReference type="KEGG" id="bgv:CAL12_02910"/>
<evidence type="ECO:0000256" key="4">
    <source>
        <dbReference type="SAM" id="SignalP"/>
    </source>
</evidence>
<dbReference type="InterPro" id="IPR058636">
    <property type="entry name" value="Beta-barrel_YknX"/>
</dbReference>
<evidence type="ECO:0000259" key="5">
    <source>
        <dbReference type="Pfam" id="PF25881"/>
    </source>
</evidence>
<dbReference type="Proteomes" id="UP000194151">
    <property type="component" value="Chromosome"/>
</dbReference>
<dbReference type="RefSeq" id="WP_086063106.1">
    <property type="nucleotide sequence ID" value="NZ_CP021108.1"/>
</dbReference>
<dbReference type="STRING" id="1416806.CAL12_02910"/>
<evidence type="ECO:0000256" key="1">
    <source>
        <dbReference type="ARBA" id="ARBA00004196"/>
    </source>
</evidence>
<protein>
    <submittedName>
        <fullName evidence="7">Uncharacterized protein</fullName>
    </submittedName>
</protein>
<proteinExistence type="predicted"/>
<dbReference type="AlphaFoldDB" id="A0A1W6YFX2"/>
<dbReference type="InterPro" id="IPR050465">
    <property type="entry name" value="UPF0194_transport"/>
</dbReference>
<dbReference type="EMBL" id="CP021108">
    <property type="protein sequence ID" value="ARP79874.1"/>
    <property type="molecule type" value="Genomic_DNA"/>
</dbReference>
<keyword evidence="4" id="KW-0732">Signal</keyword>
<dbReference type="Gene3D" id="2.40.30.170">
    <property type="match status" value="1"/>
</dbReference>
<organism evidence="7 8">
    <name type="scientific">Bordetella genomosp. 8</name>
    <dbReference type="NCBI Taxonomy" id="1416806"/>
    <lineage>
        <taxon>Bacteria</taxon>
        <taxon>Pseudomonadati</taxon>
        <taxon>Pseudomonadota</taxon>
        <taxon>Betaproteobacteria</taxon>
        <taxon>Burkholderiales</taxon>
        <taxon>Alcaligenaceae</taxon>
        <taxon>Bordetella</taxon>
    </lineage>
</organism>
<keyword evidence="2 3" id="KW-0175">Coiled coil</keyword>
<dbReference type="InterPro" id="IPR059052">
    <property type="entry name" value="HH_YbhG-like"/>
</dbReference>
<dbReference type="Gene3D" id="1.10.287.470">
    <property type="entry name" value="Helix hairpin bin"/>
    <property type="match status" value="1"/>
</dbReference>
<dbReference type="Pfam" id="PF25990">
    <property type="entry name" value="Beta-barrel_YknX"/>
    <property type="match status" value="1"/>
</dbReference>
<evidence type="ECO:0000313" key="7">
    <source>
        <dbReference type="EMBL" id="ARP79874.1"/>
    </source>
</evidence>
<evidence type="ECO:0000313" key="8">
    <source>
        <dbReference type="Proteomes" id="UP000194151"/>
    </source>
</evidence>
<dbReference type="PANTHER" id="PTHR32347">
    <property type="entry name" value="EFFLUX SYSTEM COMPONENT YKNX-RELATED"/>
    <property type="match status" value="1"/>
</dbReference>
<dbReference type="Gene3D" id="2.40.50.100">
    <property type="match status" value="1"/>
</dbReference>
<feature type="chain" id="PRO_5013343476" evidence="4">
    <location>
        <begin position="24"/>
        <end position="339"/>
    </location>
</feature>
<keyword evidence="8" id="KW-1185">Reference proteome</keyword>
<accession>A0A1W6YFX2</accession>
<reference evidence="7 8" key="1">
    <citation type="submission" date="2017-05" db="EMBL/GenBank/DDBJ databases">
        <title>Complete and WGS of Bordetella genogroups.</title>
        <authorList>
            <person name="Spilker T."/>
            <person name="LiPuma J."/>
        </authorList>
    </citation>
    <scope>NUCLEOTIDE SEQUENCE [LARGE SCALE GENOMIC DNA]</scope>
    <source>
        <strain evidence="7 8">AU19157</strain>
    </source>
</reference>
<dbReference type="GO" id="GO:0030313">
    <property type="term" value="C:cell envelope"/>
    <property type="evidence" value="ECO:0007669"/>
    <property type="project" value="UniProtKB-SubCell"/>
</dbReference>
<evidence type="ECO:0000259" key="6">
    <source>
        <dbReference type="Pfam" id="PF25990"/>
    </source>
</evidence>
<dbReference type="SUPFAM" id="SSF111369">
    <property type="entry name" value="HlyD-like secretion proteins"/>
    <property type="match status" value="2"/>
</dbReference>
<dbReference type="Pfam" id="PF25881">
    <property type="entry name" value="HH_YBHG"/>
    <property type="match status" value="1"/>
</dbReference>
<comment type="subcellular location">
    <subcellularLocation>
        <location evidence="1">Cell envelope</location>
    </subcellularLocation>
</comment>
<feature type="signal peptide" evidence="4">
    <location>
        <begin position="1"/>
        <end position="23"/>
    </location>
</feature>
<gene>
    <name evidence="7" type="ORF">CAL12_02910</name>
</gene>
<evidence type="ECO:0000256" key="2">
    <source>
        <dbReference type="ARBA" id="ARBA00023054"/>
    </source>
</evidence>
<feature type="coiled-coil region" evidence="3">
    <location>
        <begin position="110"/>
        <end position="211"/>
    </location>
</feature>
<evidence type="ECO:0000256" key="3">
    <source>
        <dbReference type="SAM" id="Coils"/>
    </source>
</evidence>
<dbReference type="PANTHER" id="PTHR32347:SF29">
    <property type="entry name" value="UPF0194 MEMBRANE PROTEIN YBHG"/>
    <property type="match status" value="1"/>
</dbReference>
<feature type="domain" description="YknX-like beta-barrel" evidence="6">
    <location>
        <begin position="246"/>
        <end position="328"/>
    </location>
</feature>